<sequence length="268" mass="29892">MKPFPPVLLCCGQAARSWGVLTLVKEMRPPHLHYSPSCTIFPPFLSRNVRKGWGNSNNPRLVATHNTQEKVNLTTTTPLSSSPPPPRRMSEEKIHQRLPLSNAYENSRSDTSSLDSVEHPSIPALLSQDIVFPQTLLHLSSIRLAPKKKGGAASAQKKGQSGGPSGGASAGKGIGGANHIFNIYKDIPTDHKILEDKDYPPWLFTLDKPEKTYGELAMMFLYGVDIEKATLQEYLRFTRLHTKNLIKLNNMRLKKSKRSSVKPLFWDV</sequence>
<evidence type="ECO:0000313" key="10">
    <source>
        <dbReference type="Proteomes" id="UP000221165"/>
    </source>
</evidence>
<dbReference type="OrthoDB" id="10252718at2759"/>
<dbReference type="Proteomes" id="UP000221165">
    <property type="component" value="Unassembled WGS sequence"/>
</dbReference>
<evidence type="ECO:0000256" key="6">
    <source>
        <dbReference type="ARBA" id="ARBA00033752"/>
    </source>
</evidence>
<dbReference type="InterPro" id="IPR013870">
    <property type="entry name" value="Ribosomal_mL54"/>
</dbReference>
<evidence type="ECO:0000256" key="8">
    <source>
        <dbReference type="SAM" id="MobiDB-lite"/>
    </source>
</evidence>
<dbReference type="GO" id="GO:0005762">
    <property type="term" value="C:mitochondrial large ribosomal subunit"/>
    <property type="evidence" value="ECO:0007669"/>
    <property type="project" value="TreeGrafter"/>
</dbReference>
<feature type="compositionally biased region" description="Polar residues" evidence="8">
    <location>
        <begin position="103"/>
        <end position="115"/>
    </location>
</feature>
<gene>
    <name evidence="9" type="ORF">CSUI_002929</name>
</gene>
<feature type="compositionally biased region" description="Polar residues" evidence="8">
    <location>
        <begin position="56"/>
        <end position="72"/>
    </location>
</feature>
<name>A0A2C6KGQ9_9APIC</name>
<dbReference type="PANTHER" id="PTHR28595:SF1">
    <property type="entry name" value="LARGE RIBOSOMAL SUBUNIT PROTEIN ML54"/>
    <property type="match status" value="1"/>
</dbReference>
<evidence type="ECO:0000313" key="9">
    <source>
        <dbReference type="EMBL" id="PHJ23221.1"/>
    </source>
</evidence>
<organism evidence="9 10">
    <name type="scientific">Cystoisospora suis</name>
    <dbReference type="NCBI Taxonomy" id="483139"/>
    <lineage>
        <taxon>Eukaryota</taxon>
        <taxon>Sar</taxon>
        <taxon>Alveolata</taxon>
        <taxon>Apicomplexa</taxon>
        <taxon>Conoidasida</taxon>
        <taxon>Coccidia</taxon>
        <taxon>Eucoccidiorida</taxon>
        <taxon>Eimeriorina</taxon>
        <taxon>Sarcocystidae</taxon>
        <taxon>Cystoisospora</taxon>
    </lineage>
</organism>
<dbReference type="VEuPathDB" id="ToxoDB:CSUI_002929"/>
<evidence type="ECO:0000256" key="4">
    <source>
        <dbReference type="ARBA" id="ARBA00023128"/>
    </source>
</evidence>
<evidence type="ECO:0000256" key="5">
    <source>
        <dbReference type="ARBA" id="ARBA00023274"/>
    </source>
</evidence>
<comment type="similarity">
    <text evidence="6">Belongs to the mitochondrion-specific ribosomal protein mL54 family.</text>
</comment>
<evidence type="ECO:0000256" key="3">
    <source>
        <dbReference type="ARBA" id="ARBA00022980"/>
    </source>
</evidence>
<keyword evidence="5" id="KW-0687">Ribonucleoprotein</keyword>
<protein>
    <recommendedName>
        <fullName evidence="7">Large ribosomal subunit protein mL54</fullName>
    </recommendedName>
</protein>
<comment type="caution">
    <text evidence="9">The sequence shown here is derived from an EMBL/GenBank/DDBJ whole genome shotgun (WGS) entry which is preliminary data.</text>
</comment>
<dbReference type="GeneID" id="94426338"/>
<keyword evidence="3 9" id="KW-0689">Ribosomal protein</keyword>
<keyword evidence="2" id="KW-0809">Transit peptide</keyword>
<dbReference type="PANTHER" id="PTHR28595">
    <property type="entry name" value="39S RIBOSOMAL PROTEIN L54, MITOCHONDRIAL"/>
    <property type="match status" value="1"/>
</dbReference>
<comment type="subcellular location">
    <subcellularLocation>
        <location evidence="1">Mitochondrion</location>
    </subcellularLocation>
</comment>
<keyword evidence="10" id="KW-1185">Reference proteome</keyword>
<reference evidence="9 10" key="1">
    <citation type="journal article" date="2017" name="Int. J. Parasitol.">
        <title>The genome of the protozoan parasite Cystoisospora suis and a reverse vaccinology approach to identify vaccine candidates.</title>
        <authorList>
            <person name="Palmieri N."/>
            <person name="Shrestha A."/>
            <person name="Ruttkowski B."/>
            <person name="Beck T."/>
            <person name="Vogl C."/>
            <person name="Tomley F."/>
            <person name="Blake D.P."/>
            <person name="Joachim A."/>
        </authorList>
    </citation>
    <scope>NUCLEOTIDE SEQUENCE [LARGE SCALE GENOMIC DNA]</scope>
    <source>
        <strain evidence="9 10">Wien I</strain>
    </source>
</reference>
<dbReference type="AlphaFoldDB" id="A0A2C6KGQ9"/>
<evidence type="ECO:0000256" key="7">
    <source>
        <dbReference type="ARBA" id="ARBA00035179"/>
    </source>
</evidence>
<evidence type="ECO:0000256" key="2">
    <source>
        <dbReference type="ARBA" id="ARBA00022946"/>
    </source>
</evidence>
<proteinExistence type="inferred from homology"/>
<keyword evidence="4" id="KW-0496">Mitochondrion</keyword>
<feature type="region of interest" description="Disordered" evidence="8">
    <location>
        <begin position="148"/>
        <end position="171"/>
    </location>
</feature>
<feature type="compositionally biased region" description="Gly residues" evidence="8">
    <location>
        <begin position="160"/>
        <end position="171"/>
    </location>
</feature>
<dbReference type="Pfam" id="PF08561">
    <property type="entry name" value="Ribosomal_L37"/>
    <property type="match status" value="1"/>
</dbReference>
<dbReference type="EMBL" id="MIGC01001237">
    <property type="protein sequence ID" value="PHJ23221.1"/>
    <property type="molecule type" value="Genomic_DNA"/>
</dbReference>
<feature type="region of interest" description="Disordered" evidence="8">
    <location>
        <begin position="56"/>
        <end position="117"/>
    </location>
</feature>
<dbReference type="RefSeq" id="XP_067924898.1">
    <property type="nucleotide sequence ID" value="XM_068063127.1"/>
</dbReference>
<accession>A0A2C6KGQ9</accession>
<dbReference type="GO" id="GO:0003735">
    <property type="term" value="F:structural constituent of ribosome"/>
    <property type="evidence" value="ECO:0007669"/>
    <property type="project" value="TreeGrafter"/>
</dbReference>
<evidence type="ECO:0000256" key="1">
    <source>
        <dbReference type="ARBA" id="ARBA00004173"/>
    </source>
</evidence>